<dbReference type="Gene3D" id="3.40.50.720">
    <property type="entry name" value="NAD(P)-binding Rossmann-like Domain"/>
    <property type="match status" value="1"/>
</dbReference>
<dbReference type="Pfam" id="PF00975">
    <property type="entry name" value="Thioesterase"/>
    <property type="match status" value="1"/>
</dbReference>
<evidence type="ECO:0000256" key="21">
    <source>
        <dbReference type="ARBA" id="ARBA00047400"/>
    </source>
</evidence>
<dbReference type="InterPro" id="IPR013968">
    <property type="entry name" value="PKS_KR"/>
</dbReference>
<comment type="catalytic activity">
    <reaction evidence="38">
        <text>hexadecanoyl-[ACP] + H2O = hexadecanoate + holo-[ACP] + H(+)</text>
        <dbReference type="Rhea" id="RHEA:41932"/>
        <dbReference type="Rhea" id="RHEA-COMP:9652"/>
        <dbReference type="Rhea" id="RHEA-COMP:9685"/>
        <dbReference type="ChEBI" id="CHEBI:7896"/>
        <dbReference type="ChEBI" id="CHEBI:15377"/>
        <dbReference type="ChEBI" id="CHEBI:15378"/>
        <dbReference type="ChEBI" id="CHEBI:64479"/>
        <dbReference type="ChEBI" id="CHEBI:78483"/>
        <dbReference type="EC" id="3.1.2.14"/>
    </reaction>
    <physiologicalReaction direction="left-to-right" evidence="38">
        <dbReference type="Rhea" id="RHEA:41933"/>
    </physiologicalReaction>
</comment>
<evidence type="ECO:0000256" key="35">
    <source>
        <dbReference type="ARBA" id="ARBA00048571"/>
    </source>
</evidence>
<comment type="catalytic activity">
    <reaction evidence="34">
        <text>a fatty acyl-[ACP] + malonyl-[ACP] + H(+) = a 3-oxoacyl-[ACP] + holo-[ACP] + CO2</text>
        <dbReference type="Rhea" id="RHEA:22836"/>
        <dbReference type="Rhea" id="RHEA-COMP:9623"/>
        <dbReference type="Rhea" id="RHEA-COMP:9685"/>
        <dbReference type="Rhea" id="RHEA-COMP:9916"/>
        <dbReference type="Rhea" id="RHEA-COMP:14125"/>
        <dbReference type="ChEBI" id="CHEBI:15378"/>
        <dbReference type="ChEBI" id="CHEBI:16526"/>
        <dbReference type="ChEBI" id="CHEBI:64479"/>
        <dbReference type="ChEBI" id="CHEBI:78449"/>
        <dbReference type="ChEBI" id="CHEBI:78776"/>
        <dbReference type="ChEBI" id="CHEBI:138651"/>
        <dbReference type="EC" id="2.3.1.41"/>
    </reaction>
    <physiologicalReaction direction="left-to-right" evidence="34">
        <dbReference type="Rhea" id="RHEA:22837"/>
    </physiologicalReaction>
</comment>
<dbReference type="GO" id="GO:0006633">
    <property type="term" value="P:fatty acid biosynthetic process"/>
    <property type="evidence" value="ECO:0007669"/>
    <property type="project" value="InterPro"/>
</dbReference>
<dbReference type="InterPro" id="IPR001031">
    <property type="entry name" value="Thioesterase"/>
</dbReference>
<comment type="catalytic activity">
    <reaction evidence="20">
        <text>hexanoyl-[ACP] + malonyl-[ACP] + H(+) = 3-oxooctanoyl-[ACP] + holo-[ACP] + CO2</text>
        <dbReference type="Rhea" id="RHEA:41836"/>
        <dbReference type="Rhea" id="RHEA-COMP:9623"/>
        <dbReference type="Rhea" id="RHEA-COMP:9632"/>
        <dbReference type="Rhea" id="RHEA-COMP:9633"/>
        <dbReference type="Rhea" id="RHEA-COMP:9685"/>
        <dbReference type="ChEBI" id="CHEBI:15378"/>
        <dbReference type="ChEBI" id="CHEBI:16526"/>
        <dbReference type="ChEBI" id="CHEBI:64479"/>
        <dbReference type="ChEBI" id="CHEBI:78449"/>
        <dbReference type="ChEBI" id="CHEBI:78459"/>
        <dbReference type="ChEBI" id="CHEBI:78460"/>
    </reaction>
    <physiologicalReaction direction="left-to-right" evidence="20">
        <dbReference type="Rhea" id="RHEA:41837"/>
    </physiologicalReaction>
</comment>
<dbReference type="InterPro" id="IPR016036">
    <property type="entry name" value="Malonyl_transacylase_ACP-bd"/>
</dbReference>
<dbReference type="InterPro" id="IPR016039">
    <property type="entry name" value="Thiolase-like"/>
</dbReference>
<dbReference type="InterPro" id="IPR016035">
    <property type="entry name" value="Acyl_Trfase/lysoPLipase"/>
</dbReference>
<dbReference type="GO" id="GO:0004312">
    <property type="term" value="F:fatty acid synthase activity"/>
    <property type="evidence" value="ECO:0007669"/>
    <property type="project" value="TreeGrafter"/>
</dbReference>
<dbReference type="InterPro" id="IPR032821">
    <property type="entry name" value="PKS_assoc"/>
</dbReference>
<evidence type="ECO:0000256" key="7">
    <source>
        <dbReference type="ARBA" id="ARBA00022990"/>
    </source>
</evidence>
<proteinExistence type="predicted"/>
<feature type="compositionally biased region" description="Acidic residues" evidence="50">
    <location>
        <begin position="49"/>
        <end position="64"/>
    </location>
</feature>
<feature type="domain" description="PKS/mFAS DH" evidence="53">
    <location>
        <begin position="1204"/>
        <end position="1499"/>
    </location>
</feature>
<dbReference type="Gene3D" id="3.10.129.110">
    <property type="entry name" value="Polyketide synthase dehydratase"/>
    <property type="match status" value="1"/>
</dbReference>
<dbReference type="GO" id="GO:0004316">
    <property type="term" value="F:3-oxoacyl-[acyl-carrier-protein] reductase (NADPH) activity"/>
    <property type="evidence" value="ECO:0007669"/>
    <property type="project" value="UniProtKB-EC"/>
</dbReference>
<keyword evidence="2" id="KW-0596">Phosphopantetheine</keyword>
<dbReference type="CDD" id="cd00833">
    <property type="entry name" value="PKS"/>
    <property type="match status" value="1"/>
</dbReference>
<comment type="catalytic activity">
    <reaction evidence="11">
        <text>(3R)-hydroxyhexanoyl-[ACP] = (2E)-hexenoyl-[ACP] + H2O</text>
        <dbReference type="Rhea" id="RHEA:41828"/>
        <dbReference type="Rhea" id="RHEA-COMP:9630"/>
        <dbReference type="Rhea" id="RHEA-COMP:9631"/>
        <dbReference type="ChEBI" id="CHEBI:15377"/>
        <dbReference type="ChEBI" id="CHEBI:78457"/>
        <dbReference type="ChEBI" id="CHEBI:78458"/>
    </reaction>
    <physiologicalReaction direction="left-to-right" evidence="11">
        <dbReference type="Rhea" id="RHEA:41829"/>
    </physiologicalReaction>
</comment>
<sequence length="2727" mass="305512">MNPNDHDYERRVTEVLDQTDSDISDQEDRELDQNYALESDHDTSSEMAVSEDEERNPDIVTDSDDEPLINIATSRPFYLGKKKWGNRQPFKWYKDPHRSSVRTPSHNIVTTVQGSIMTRDCTEAEDFWNILFSEDIFTMPKKPGKYGVKLMCMTDTLTNDLYSAYIYCGKNTDGQGLTPKEKEYSKPTQSILRLTKPIQKSNRNVTGDSWFTSIEAMKLLKEKGLTYGGTLNKKKREIPHEFKPKRTRQVGQTLYGFTKEVTMVSYVPKSNKAVVLVSSMHHDKCNNQEGEKPEIILFYSHTKNGVDGLDKMCNKLPKERIEKRQNYTPEIATTMGSGGRLTTGYWLSHPPPGEEIFITGVSGSFPDSDSVFQLKENLFNKVDLISGDDRRWKMFHPDIPQRIGKINNLDKFDASFFGLSFQEAHSMDPMGRIMMERTYEAIIDAGFNPKELRNTRTGVFVGISYAESEKTLLYDKMHINAFGFIGCSRSMLANRISHWLGVTGPSYSVDTACSSSLYALEHAFKAIRNGHCDAAIVGGSNLCLGPHVSYQFSKLGLLSPDGRCKSFDNSANGYARSETVAVCFLQKAKDSRRVYAQVLHAKTNCDGYKEKGITYPAGKMQKLLLSEFYEECCVPPNSLEYIEAHGTGTKVGDPEELNAIDEVMCTGRSEPLFLGSIKSNLGHSEAASGICAVTKLCIAYSTGYIPPNINYKVPRKGISALEEGRLKVLTEKQPWDRGLAGINNFGFGGTNAHILLKNVARSKVNNGLPSDDVPRLVCASGRTYSAVVRILDDIESRTVDIDFIRLLHEIHKDNIKGHFYRGYTLLGSTPTKSVSLARNIQYFSGVRRQVCFVYSGMVQGSQWTRIAKQLMRIPVFDFAIERCHKTLEPKGINLKQIITNPDPKVYDNILNFFIGIAAVQIGLTDILKTLGIDPDFIIGHSLGELGCAYADGCFTTEQMILAAYSLGMTCIEMSFVKGSMAVVGIGYNEIKAMIPPEIEVASHNGPGSCIISGPADHMNTFITELIAKEISVKKIPSYDIAYHSRYVTKAGPTLKKYLKQVIPVPKPRSENWLSTSVPQALSRDHHANMSSADYHTNSFLSPVIFEESARLIPANAIIIEIGPHGLLQEILNGSFENNVIHIPLADRTHPNNVLFLCTALGKLYEAGLNPHLANIYPTVEFPVAQATPMLAHLVEWEHNENWFTSMYKMINQTSSEEKTVRISLTNEESNFLLGHVADGRQLFPATAYLVMVWEAFATMMGQLYTELSVIFENVRFQRATNIPQNGDLEFIVVIQKGSGLFEIVESKASIVTGRIRVKKNVGQDYRWLPAEPESTGPNVKHLLTKDFYKELRLRGYQYSGLFRGVLGCNIEGTRGRLAWDNEWVTFLDCMLQMRIISQDTRGLFVPTRIEKLSIDVNMHYDAISKMNLRRSFEVRVYPYADVVRASGVEIRGLHTTPVPKRIPLDIPVLEKYLFVPNFGKSTMKIEDILRSNIELILENVPTYKVKSIEIVDDEYKANRIVPIMDKVADIIGDLSLMQAELQVLSKDAITMTSNINISNKKLLEETNILLLIGANLLKRPEILKEALSSLRDKGFIISREIEPINIKDYSDKYDIIGIQKTGFEFLVLFRKRIGIKSTNFVKIITTDETYAWIDKVKEGLKGGKKLIIYSQDEEINGLLGLVNCLRREPGGENVRGLLIADPTAPPFNPNLKFYAEQLDMDLAINVYHEGQWGTYRHLLLGDLETIPTHHAFVKTVTVGDLSSQQWLEGPIKENQLLRNPNNVLINVYCASLNFRDVMYATGHFTVDAIARGRLAQECIQGIEVVGRTINGTRVMALVKHSGIANIVEVDRSLTWCIPDEWTFEEAASIPVAYATAYFALVMIGNIHKGESILIHAGSGAVGQAAINVALYYGLEVFTTVGSQEKRDFIKRLYPQIKDSHIGNSRDTSFEGMIKEQTNGKGIDLVLNSLSDDKLQASVRCLGYRGRFLEIGKFNISNNTFIDMNYFLNEISFHGIVLDYMLDGTSSGEEFAKTLGHLMSSGIESGAVRPLTYCTFEKDQIETAFRYMAAGKHIGKIVFKIRDNDNITSTKLPTLDIQAVPRYTCHPDLVYVVVGGLGGFGLELADWLIMREARKLLLTSRKGVSNGYQSSRLRAWAGYGADVRISTHDITTEKGCEEMLKMANTMGIVEAIFNLAVVLKDCIFENQTPETFRASFAPKGLVTMNLDKMSQKLCPKLKDFVIFSSMSCGRGNAGQTNYGFSNSVMERICERRKKNGLPALAVQWGAIGDVGVVADTQDNDIQLEIGGNLQQRISSCLATFDKFLRQDNVIVSSIVVAEKKTSSGSNTIIDIVAQILGIKDIKTVSQQVSLADLGLDSMMAVEIKQTFEREYEIFLTAEDIRTLTLARIMELTTRIESNTSTNKSVNLVTPVSSVGFQVFIKDFGDEKLAVKPFIYLPTMISDGSDNKLSDQENEIVMFILPGLEGCAAGMMNLSRRLKIKVCVLQYYFEEQDVDNLDKMVERLYGIMKERFNPRRPFILLGYSFGSLPMLKLAQILESEGHSGIAFCIDGSPDFLKARIPSILSIENETQLQNSLICHTIDIAAPTNEITKTLMDKLKDIESYDERIQWGIKVCPSQQRYSDKFIESIAKDCFYRLKIALNHSEIRKIKAPIVLIRAKENLSLLELDEDYGLNKFTDGPIKVHLLEDNHITITENKECANIINSFLSA</sequence>
<dbReference type="SUPFAM" id="SSF52151">
    <property type="entry name" value="FabD/lysophospholipase-like"/>
    <property type="match status" value="1"/>
</dbReference>
<dbReference type="Proteomes" id="UP001153954">
    <property type="component" value="Unassembled WGS sequence"/>
</dbReference>
<accession>A0AAU9UHP9</accession>
<keyword evidence="4" id="KW-0808">Transferase</keyword>
<dbReference type="GO" id="GO:0141148">
    <property type="term" value="F:enoyl-[acyl-carrier-protein] reductase (NADPH) activity"/>
    <property type="evidence" value="ECO:0007669"/>
    <property type="project" value="UniProtKB-EC"/>
</dbReference>
<evidence type="ECO:0000313" key="54">
    <source>
        <dbReference type="EMBL" id="CAH2098693.1"/>
    </source>
</evidence>
<dbReference type="InterPro" id="IPR011032">
    <property type="entry name" value="GroES-like_sf"/>
</dbReference>
<dbReference type="GO" id="GO:0019171">
    <property type="term" value="F:(3R)-hydroxyacyl-[acyl-carrier-protein] dehydratase activity"/>
    <property type="evidence" value="ECO:0007669"/>
    <property type="project" value="UniProtKB-EC"/>
</dbReference>
<dbReference type="Pfam" id="PF00550">
    <property type="entry name" value="PP-binding"/>
    <property type="match status" value="1"/>
</dbReference>
<evidence type="ECO:0000256" key="49">
    <source>
        <dbReference type="PROSITE-ProRule" id="PRU01363"/>
    </source>
</evidence>
<keyword evidence="7" id="KW-0007">Acetylation</keyword>
<evidence type="ECO:0000256" key="3">
    <source>
        <dbReference type="ARBA" id="ARBA00022553"/>
    </source>
</evidence>
<comment type="catalytic activity">
    <reaction evidence="13">
        <text>a (3R)-hydroxyacyl-[ACP] = a (2E)-enoyl-[ACP] + H2O</text>
        <dbReference type="Rhea" id="RHEA:13097"/>
        <dbReference type="Rhea" id="RHEA-COMP:9925"/>
        <dbReference type="Rhea" id="RHEA-COMP:9945"/>
        <dbReference type="ChEBI" id="CHEBI:15377"/>
        <dbReference type="ChEBI" id="CHEBI:78784"/>
        <dbReference type="ChEBI" id="CHEBI:78827"/>
        <dbReference type="EC" id="4.2.1.59"/>
    </reaction>
    <physiologicalReaction direction="left-to-right" evidence="13">
        <dbReference type="Rhea" id="RHEA:13098"/>
    </physiologicalReaction>
</comment>
<comment type="catalytic activity">
    <reaction evidence="47">
        <text>(2E)-decenoyl-[ACP] + NADPH + H(+) = decanoyl-[ACP] + NADP(+)</text>
        <dbReference type="Rhea" id="RHEA:41864"/>
        <dbReference type="Rhea" id="RHEA-COMP:9639"/>
        <dbReference type="Rhea" id="RHEA-COMP:9640"/>
        <dbReference type="ChEBI" id="CHEBI:15378"/>
        <dbReference type="ChEBI" id="CHEBI:57783"/>
        <dbReference type="ChEBI" id="CHEBI:58349"/>
        <dbReference type="ChEBI" id="CHEBI:78467"/>
        <dbReference type="ChEBI" id="CHEBI:78468"/>
    </reaction>
    <physiologicalReaction direction="left-to-right" evidence="47">
        <dbReference type="Rhea" id="RHEA:41865"/>
    </physiologicalReaction>
</comment>
<dbReference type="Pfam" id="PF16197">
    <property type="entry name" value="KAsynt_C_assoc"/>
    <property type="match status" value="1"/>
</dbReference>
<evidence type="ECO:0000256" key="43">
    <source>
        <dbReference type="ARBA" id="ARBA00049263"/>
    </source>
</evidence>
<evidence type="ECO:0000256" key="22">
    <source>
        <dbReference type="ARBA" id="ARBA00047440"/>
    </source>
</evidence>
<evidence type="ECO:0000256" key="31">
    <source>
        <dbReference type="ARBA" id="ARBA00048281"/>
    </source>
</evidence>
<evidence type="ECO:0000256" key="38">
    <source>
        <dbReference type="ARBA" id="ARBA00048704"/>
    </source>
</evidence>
<keyword evidence="8" id="KW-0511">Multifunctional enzyme</keyword>
<reference evidence="54" key="1">
    <citation type="submission" date="2022-03" db="EMBL/GenBank/DDBJ databases">
        <authorList>
            <person name="Tunstrom K."/>
        </authorList>
    </citation>
    <scope>NUCLEOTIDE SEQUENCE</scope>
</reference>
<evidence type="ECO:0000256" key="44">
    <source>
        <dbReference type="ARBA" id="ARBA00049414"/>
    </source>
</evidence>
<evidence type="ECO:0000259" key="53">
    <source>
        <dbReference type="PROSITE" id="PS52019"/>
    </source>
</evidence>
<comment type="catalytic activity">
    <reaction evidence="45">
        <text>3-oxooctanoyl-[ACP] + NADPH + H(+) = (3R)-hydroxyoctanoyl-[ACP] + NADP(+)</text>
        <dbReference type="Rhea" id="RHEA:41840"/>
        <dbReference type="Rhea" id="RHEA-COMP:9633"/>
        <dbReference type="Rhea" id="RHEA-COMP:9634"/>
        <dbReference type="ChEBI" id="CHEBI:15378"/>
        <dbReference type="ChEBI" id="CHEBI:57783"/>
        <dbReference type="ChEBI" id="CHEBI:58349"/>
        <dbReference type="ChEBI" id="CHEBI:78460"/>
        <dbReference type="ChEBI" id="CHEBI:78461"/>
    </reaction>
    <physiologicalReaction direction="left-to-right" evidence="45">
        <dbReference type="Rhea" id="RHEA:41841"/>
    </physiologicalReaction>
</comment>
<dbReference type="FunFam" id="3.40.50.720:FF:000209">
    <property type="entry name" value="Polyketide synthase Pks12"/>
    <property type="match status" value="1"/>
</dbReference>
<evidence type="ECO:0000256" key="34">
    <source>
        <dbReference type="ARBA" id="ARBA00048506"/>
    </source>
</evidence>
<dbReference type="Gene3D" id="3.40.366.10">
    <property type="entry name" value="Malonyl-Coenzyme A Acyl Carrier Protein, domain 2"/>
    <property type="match status" value="1"/>
</dbReference>
<dbReference type="InterPro" id="IPR036736">
    <property type="entry name" value="ACP-like_sf"/>
</dbReference>
<dbReference type="Pfam" id="PF13843">
    <property type="entry name" value="DDE_Tnp_1_7"/>
    <property type="match status" value="1"/>
</dbReference>
<evidence type="ECO:0000256" key="10">
    <source>
        <dbReference type="ARBA" id="ARBA00023351"/>
    </source>
</evidence>
<evidence type="ECO:0000256" key="6">
    <source>
        <dbReference type="ARBA" id="ARBA00022898"/>
    </source>
</evidence>
<comment type="catalytic activity">
    <reaction evidence="29">
        <text>acetyl-[ACP] + malonyl-[ACP] + H(+) = 3-oxobutanoyl-[ACP] + holo-[ACP] + CO2</text>
        <dbReference type="Rhea" id="RHEA:41800"/>
        <dbReference type="Rhea" id="RHEA-COMP:9621"/>
        <dbReference type="Rhea" id="RHEA-COMP:9623"/>
        <dbReference type="Rhea" id="RHEA-COMP:9625"/>
        <dbReference type="Rhea" id="RHEA-COMP:9685"/>
        <dbReference type="ChEBI" id="CHEBI:15378"/>
        <dbReference type="ChEBI" id="CHEBI:16526"/>
        <dbReference type="ChEBI" id="CHEBI:64479"/>
        <dbReference type="ChEBI" id="CHEBI:78446"/>
        <dbReference type="ChEBI" id="CHEBI:78449"/>
        <dbReference type="ChEBI" id="CHEBI:78450"/>
    </reaction>
    <physiologicalReaction direction="left-to-right" evidence="29">
        <dbReference type="Rhea" id="RHEA:41801"/>
    </physiologicalReaction>
</comment>
<evidence type="ECO:0000256" key="1">
    <source>
        <dbReference type="ARBA" id="ARBA00005189"/>
    </source>
</evidence>
<comment type="catalytic activity">
    <reaction evidence="35">
        <text>3-oxohexanoyl-[ACP] + NADPH + H(+) = (3R)-hydroxyhexanoyl-[ACP] + NADP(+)</text>
        <dbReference type="Rhea" id="RHEA:41824"/>
        <dbReference type="Rhea" id="RHEA-COMP:9629"/>
        <dbReference type="Rhea" id="RHEA-COMP:9630"/>
        <dbReference type="ChEBI" id="CHEBI:15378"/>
        <dbReference type="ChEBI" id="CHEBI:57783"/>
        <dbReference type="ChEBI" id="CHEBI:58349"/>
        <dbReference type="ChEBI" id="CHEBI:78456"/>
        <dbReference type="ChEBI" id="CHEBI:78457"/>
    </reaction>
    <physiologicalReaction direction="left-to-right" evidence="35">
        <dbReference type="Rhea" id="RHEA:41825"/>
    </physiologicalReaction>
</comment>
<dbReference type="CDD" id="cd05195">
    <property type="entry name" value="enoyl_red"/>
    <property type="match status" value="1"/>
</dbReference>
<comment type="pathway">
    <text evidence="1">Lipid metabolism.</text>
</comment>
<dbReference type="SMART" id="SM00823">
    <property type="entry name" value="PKS_PP"/>
    <property type="match status" value="1"/>
</dbReference>
<comment type="catalytic activity">
    <reaction evidence="44">
        <text>3-oxohexadecanoyl-[ACP] + NADPH + H(+) = (3R)-hydroxyhexadecanoyl-[ACP] + NADP(+)</text>
        <dbReference type="Rhea" id="RHEA:41904"/>
        <dbReference type="Rhea" id="RHEA-COMP:9649"/>
        <dbReference type="Rhea" id="RHEA-COMP:9650"/>
        <dbReference type="ChEBI" id="CHEBI:15378"/>
        <dbReference type="ChEBI" id="CHEBI:57783"/>
        <dbReference type="ChEBI" id="CHEBI:58349"/>
        <dbReference type="ChEBI" id="CHEBI:78478"/>
        <dbReference type="ChEBI" id="CHEBI:78480"/>
    </reaction>
    <physiologicalReaction direction="left-to-right" evidence="44">
        <dbReference type="Rhea" id="RHEA:41905"/>
    </physiologicalReaction>
</comment>
<dbReference type="InterPro" id="IPR057326">
    <property type="entry name" value="KR_dom"/>
</dbReference>
<comment type="catalytic activity">
    <reaction evidence="40">
        <text>(2E)-octadecenoyl-[ACP] + NADPH + H(+) = octadecanoyl-[ACP] + NADP(+)</text>
        <dbReference type="Rhea" id="RHEA:41928"/>
        <dbReference type="Rhea" id="RHEA-COMP:9655"/>
        <dbReference type="Rhea" id="RHEA-COMP:9656"/>
        <dbReference type="ChEBI" id="CHEBI:15378"/>
        <dbReference type="ChEBI" id="CHEBI:57783"/>
        <dbReference type="ChEBI" id="CHEBI:58349"/>
        <dbReference type="ChEBI" id="CHEBI:78489"/>
        <dbReference type="ChEBI" id="CHEBI:78495"/>
    </reaction>
    <physiologicalReaction direction="left-to-right" evidence="40">
        <dbReference type="Rhea" id="RHEA:41929"/>
    </physiologicalReaction>
</comment>
<comment type="catalytic activity">
    <reaction evidence="19">
        <text>3-oxooctadecanoyl-[ACP] + NADPH + H(+) = (3R)-hydroxyoctadecanoyl-[ACP] + NADP(+)</text>
        <dbReference type="Rhea" id="RHEA:41920"/>
        <dbReference type="Rhea" id="RHEA-COMP:9653"/>
        <dbReference type="Rhea" id="RHEA-COMP:9654"/>
        <dbReference type="ChEBI" id="CHEBI:15378"/>
        <dbReference type="ChEBI" id="CHEBI:57783"/>
        <dbReference type="ChEBI" id="CHEBI:58349"/>
        <dbReference type="ChEBI" id="CHEBI:78487"/>
        <dbReference type="ChEBI" id="CHEBI:78488"/>
    </reaction>
    <physiologicalReaction direction="left-to-right" evidence="19">
        <dbReference type="Rhea" id="RHEA:41921"/>
    </physiologicalReaction>
</comment>
<comment type="function">
    <text evidence="18">Fatty acid synthetase is a multifunctional enzyme that catalyzes the de novo biosynthesis of long-chain saturated fatty acids starting from acetyl-CoA and malonyl-CoA in the presence of NADPH. This multifunctional protein contains 7 catalytic activities and a site for the binding of the prosthetic group 4'-phosphopantetheine of the acyl carrier protein ([ACP]) domain.</text>
</comment>
<feature type="active site" description="Proton acceptor; for dehydratase activity" evidence="49">
    <location>
        <position position="1235"/>
    </location>
</feature>
<evidence type="ECO:0000256" key="33">
    <source>
        <dbReference type="ARBA" id="ARBA00048420"/>
    </source>
</evidence>
<dbReference type="InterPro" id="IPR036291">
    <property type="entry name" value="NAD(P)-bd_dom_sf"/>
</dbReference>
<comment type="catalytic activity">
    <reaction evidence="15">
        <text>(3R)-hydroxyoctadecanoyl-[ACP] = (2E)-octadecenoyl-[ACP] + H2O</text>
        <dbReference type="Rhea" id="RHEA:41924"/>
        <dbReference type="Rhea" id="RHEA-COMP:9654"/>
        <dbReference type="Rhea" id="RHEA-COMP:9655"/>
        <dbReference type="ChEBI" id="CHEBI:15377"/>
        <dbReference type="ChEBI" id="CHEBI:78488"/>
        <dbReference type="ChEBI" id="CHEBI:78489"/>
    </reaction>
    <physiologicalReaction direction="left-to-right" evidence="15">
        <dbReference type="Rhea" id="RHEA:41925"/>
    </physiologicalReaction>
</comment>
<dbReference type="SUPFAM" id="SSF53474">
    <property type="entry name" value="alpha/beta-Hydrolases"/>
    <property type="match status" value="1"/>
</dbReference>
<dbReference type="InterPro" id="IPR049391">
    <property type="entry name" value="FAS_pseudo-KR"/>
</dbReference>
<keyword evidence="55" id="KW-1185">Reference proteome</keyword>
<dbReference type="InterPro" id="IPR020843">
    <property type="entry name" value="ER"/>
</dbReference>
<evidence type="ECO:0000256" key="12">
    <source>
        <dbReference type="ARBA" id="ARBA00023388"/>
    </source>
</evidence>
<dbReference type="GO" id="GO:0016297">
    <property type="term" value="F:fatty acyl-[ACP] hydrolase activity"/>
    <property type="evidence" value="ECO:0007669"/>
    <property type="project" value="UniProtKB-EC"/>
</dbReference>
<evidence type="ECO:0000256" key="32">
    <source>
        <dbReference type="ARBA" id="ARBA00048289"/>
    </source>
</evidence>
<evidence type="ECO:0000256" key="23">
    <source>
        <dbReference type="ARBA" id="ARBA00047451"/>
    </source>
</evidence>
<comment type="catalytic activity">
    <reaction evidence="32">
        <text>tetradecanoyl-[ACP] + H2O = tetradecanoate + holo-[ACP] + H(+)</text>
        <dbReference type="Rhea" id="RHEA:30123"/>
        <dbReference type="Rhea" id="RHEA-COMP:9648"/>
        <dbReference type="Rhea" id="RHEA-COMP:9685"/>
        <dbReference type="ChEBI" id="CHEBI:15377"/>
        <dbReference type="ChEBI" id="CHEBI:15378"/>
        <dbReference type="ChEBI" id="CHEBI:30807"/>
        <dbReference type="ChEBI" id="CHEBI:64479"/>
        <dbReference type="ChEBI" id="CHEBI:78477"/>
        <dbReference type="EC" id="3.1.2.14"/>
    </reaction>
    <physiologicalReaction direction="left-to-right" evidence="32">
        <dbReference type="Rhea" id="RHEA:30124"/>
    </physiologicalReaction>
</comment>
<dbReference type="Gene3D" id="3.40.50.1820">
    <property type="entry name" value="alpha/beta hydrolase"/>
    <property type="match status" value="1"/>
</dbReference>
<evidence type="ECO:0000256" key="5">
    <source>
        <dbReference type="ARBA" id="ARBA00022799"/>
    </source>
</evidence>
<comment type="catalytic activity">
    <reaction evidence="42">
        <text>(2E)-tetradecenoyl-[ACP] + NADPH + H(+) = tetradecanoyl-[ACP] + NADP(+)</text>
        <dbReference type="Rhea" id="RHEA:41896"/>
        <dbReference type="Rhea" id="RHEA-COMP:9647"/>
        <dbReference type="Rhea" id="RHEA-COMP:9648"/>
        <dbReference type="ChEBI" id="CHEBI:15378"/>
        <dbReference type="ChEBI" id="CHEBI:57783"/>
        <dbReference type="ChEBI" id="CHEBI:58349"/>
        <dbReference type="ChEBI" id="CHEBI:78475"/>
        <dbReference type="ChEBI" id="CHEBI:78477"/>
    </reaction>
    <physiologicalReaction direction="left-to-right" evidence="42">
        <dbReference type="Rhea" id="RHEA:41897"/>
    </physiologicalReaction>
</comment>
<evidence type="ECO:0000313" key="55">
    <source>
        <dbReference type="Proteomes" id="UP001153954"/>
    </source>
</evidence>
<feature type="domain" description="Carrier" evidence="51">
    <location>
        <begin position="2341"/>
        <end position="2418"/>
    </location>
</feature>
<dbReference type="InterPro" id="IPR009081">
    <property type="entry name" value="PP-bd_ACP"/>
</dbReference>
<feature type="region of interest" description="Disordered" evidence="50">
    <location>
        <begin position="1"/>
        <end position="64"/>
    </location>
</feature>
<dbReference type="InterPro" id="IPR042104">
    <property type="entry name" value="PKS_dehydratase_sf"/>
</dbReference>
<evidence type="ECO:0000256" key="15">
    <source>
        <dbReference type="ARBA" id="ARBA00023399"/>
    </source>
</evidence>
<dbReference type="InterPro" id="IPR001227">
    <property type="entry name" value="Ac_transferase_dom_sf"/>
</dbReference>
<dbReference type="PROSITE" id="PS00606">
    <property type="entry name" value="KS3_1"/>
    <property type="match status" value="1"/>
</dbReference>
<dbReference type="GO" id="GO:0004313">
    <property type="term" value="F:[acyl-carrier-protein] S-acetyltransferase activity"/>
    <property type="evidence" value="ECO:0007669"/>
    <property type="project" value="UniProtKB-EC"/>
</dbReference>
<dbReference type="InterPro" id="IPR049552">
    <property type="entry name" value="PKS_DH_N"/>
</dbReference>
<evidence type="ECO:0000256" key="37">
    <source>
        <dbReference type="ARBA" id="ARBA00048691"/>
    </source>
</evidence>
<evidence type="ECO:0000256" key="47">
    <source>
        <dbReference type="ARBA" id="ARBA00049521"/>
    </source>
</evidence>
<evidence type="ECO:0000256" key="16">
    <source>
        <dbReference type="ARBA" id="ARBA00023401"/>
    </source>
</evidence>
<comment type="catalytic activity">
    <reaction evidence="26">
        <text>(2E)-hexadecenoyl-[ACP] + NADPH + H(+) = hexadecanoyl-[ACP] + NADP(+)</text>
        <dbReference type="Rhea" id="RHEA:41912"/>
        <dbReference type="Rhea" id="RHEA-COMP:9651"/>
        <dbReference type="Rhea" id="RHEA-COMP:9652"/>
        <dbReference type="ChEBI" id="CHEBI:15378"/>
        <dbReference type="ChEBI" id="CHEBI:57783"/>
        <dbReference type="ChEBI" id="CHEBI:58349"/>
        <dbReference type="ChEBI" id="CHEBI:78481"/>
        <dbReference type="ChEBI" id="CHEBI:78483"/>
    </reaction>
    <physiologicalReaction direction="left-to-right" evidence="26">
        <dbReference type="Rhea" id="RHEA:41913"/>
    </physiologicalReaction>
</comment>
<evidence type="ECO:0000256" key="9">
    <source>
        <dbReference type="ARBA" id="ARBA00023332"/>
    </source>
</evidence>
<evidence type="ECO:0000256" key="2">
    <source>
        <dbReference type="ARBA" id="ARBA00022450"/>
    </source>
</evidence>
<dbReference type="Gene3D" id="3.30.70.3290">
    <property type="match status" value="1"/>
</dbReference>
<dbReference type="InterPro" id="IPR014031">
    <property type="entry name" value="Ketoacyl_synth_C"/>
</dbReference>
<comment type="catalytic activity">
    <reaction evidence="33">
        <text>(2E)-octenoyl-[ACP] + NADPH + H(+) = octanoyl-[ACP] + NADP(+)</text>
        <dbReference type="Rhea" id="RHEA:41848"/>
        <dbReference type="Rhea" id="RHEA-COMP:9635"/>
        <dbReference type="Rhea" id="RHEA-COMP:9636"/>
        <dbReference type="ChEBI" id="CHEBI:15378"/>
        <dbReference type="ChEBI" id="CHEBI:57783"/>
        <dbReference type="ChEBI" id="CHEBI:58349"/>
        <dbReference type="ChEBI" id="CHEBI:78462"/>
        <dbReference type="ChEBI" id="CHEBI:78463"/>
    </reaction>
    <physiologicalReaction direction="left-to-right" evidence="33">
        <dbReference type="Rhea" id="RHEA:41849"/>
    </physiologicalReaction>
</comment>
<comment type="catalytic activity">
    <reaction evidence="28">
        <text>3-oxobutanoyl-[ACP] + NADPH + H(+) = (3R)-hydroxybutanoyl-[ACP] + NADP(+)</text>
        <dbReference type="Rhea" id="RHEA:41804"/>
        <dbReference type="Rhea" id="RHEA-COMP:9625"/>
        <dbReference type="Rhea" id="RHEA-COMP:9626"/>
        <dbReference type="ChEBI" id="CHEBI:15378"/>
        <dbReference type="ChEBI" id="CHEBI:57783"/>
        <dbReference type="ChEBI" id="CHEBI:58349"/>
        <dbReference type="ChEBI" id="CHEBI:78450"/>
        <dbReference type="ChEBI" id="CHEBI:78451"/>
    </reaction>
    <physiologicalReaction direction="left-to-right" evidence="28">
        <dbReference type="Rhea" id="RHEA:41805"/>
    </physiologicalReaction>
</comment>
<keyword evidence="3" id="KW-0597">Phosphoprotein</keyword>
<dbReference type="InterPro" id="IPR018201">
    <property type="entry name" value="Ketoacyl_synth_AS"/>
</dbReference>
<protein>
    <submittedName>
        <fullName evidence="54">Uncharacterized protein</fullName>
    </submittedName>
</protein>
<evidence type="ECO:0000256" key="41">
    <source>
        <dbReference type="ARBA" id="ARBA00049109"/>
    </source>
</evidence>
<dbReference type="GO" id="GO:0004315">
    <property type="term" value="F:3-oxoacyl-[acyl-carrier-protein] synthase activity"/>
    <property type="evidence" value="ECO:0007669"/>
    <property type="project" value="UniProtKB-EC"/>
</dbReference>
<name>A0AAU9UHP9_EUPED</name>
<dbReference type="PANTHER" id="PTHR43775">
    <property type="entry name" value="FATTY ACID SYNTHASE"/>
    <property type="match status" value="1"/>
</dbReference>
<evidence type="ECO:0000259" key="52">
    <source>
        <dbReference type="PROSITE" id="PS52004"/>
    </source>
</evidence>
<dbReference type="InterPro" id="IPR014030">
    <property type="entry name" value="Ketoacyl_synth_N"/>
</dbReference>
<dbReference type="Pfam" id="PF08659">
    <property type="entry name" value="KR"/>
    <property type="match status" value="1"/>
</dbReference>
<evidence type="ECO:0000259" key="51">
    <source>
        <dbReference type="PROSITE" id="PS50075"/>
    </source>
</evidence>
<evidence type="ECO:0000256" key="20">
    <source>
        <dbReference type="ARBA" id="ARBA00047394"/>
    </source>
</evidence>
<evidence type="ECO:0000256" key="4">
    <source>
        <dbReference type="ARBA" id="ARBA00022679"/>
    </source>
</evidence>
<dbReference type="Gene3D" id="3.40.47.10">
    <property type="match status" value="1"/>
</dbReference>
<dbReference type="SUPFAM" id="SSF50129">
    <property type="entry name" value="GroES-like"/>
    <property type="match status" value="1"/>
</dbReference>
<dbReference type="Pfam" id="PF13602">
    <property type="entry name" value="ADH_zinc_N_2"/>
    <property type="match status" value="1"/>
</dbReference>
<comment type="catalytic activity">
    <reaction evidence="30">
        <text>hexadecanoyl-[ACP] + malonyl-[ACP] + H(+) = 3-oxooctadecanoyl-[ACP] + holo-[ACP] + CO2</text>
        <dbReference type="Rhea" id="RHEA:41916"/>
        <dbReference type="Rhea" id="RHEA-COMP:9623"/>
        <dbReference type="Rhea" id="RHEA-COMP:9652"/>
        <dbReference type="Rhea" id="RHEA-COMP:9653"/>
        <dbReference type="Rhea" id="RHEA-COMP:9685"/>
        <dbReference type="ChEBI" id="CHEBI:15378"/>
        <dbReference type="ChEBI" id="CHEBI:16526"/>
        <dbReference type="ChEBI" id="CHEBI:64479"/>
        <dbReference type="ChEBI" id="CHEBI:78449"/>
        <dbReference type="ChEBI" id="CHEBI:78483"/>
        <dbReference type="ChEBI" id="CHEBI:78487"/>
    </reaction>
    <physiologicalReaction direction="left-to-right" evidence="30">
        <dbReference type="Rhea" id="RHEA:41917"/>
    </physiologicalReaction>
</comment>
<evidence type="ECO:0000256" key="39">
    <source>
        <dbReference type="ARBA" id="ARBA00048935"/>
    </source>
</evidence>
<evidence type="ECO:0000256" key="14">
    <source>
        <dbReference type="ARBA" id="ARBA00023398"/>
    </source>
</evidence>
<dbReference type="SMART" id="SM00825">
    <property type="entry name" value="PKS_KS"/>
    <property type="match status" value="1"/>
</dbReference>
<comment type="catalytic activity">
    <reaction evidence="10">
        <text>(3R)-hydroxydodecanoyl-[ACP] = (2E)-dodecenoyl-[ACP] + H2O</text>
        <dbReference type="Rhea" id="RHEA:41876"/>
        <dbReference type="Rhea" id="RHEA-COMP:9642"/>
        <dbReference type="Rhea" id="RHEA-COMP:9643"/>
        <dbReference type="ChEBI" id="CHEBI:15377"/>
        <dbReference type="ChEBI" id="CHEBI:78470"/>
        <dbReference type="ChEBI" id="CHEBI:78472"/>
    </reaction>
    <physiologicalReaction direction="left-to-right" evidence="10">
        <dbReference type="Rhea" id="RHEA:41877"/>
    </physiologicalReaction>
</comment>
<evidence type="ECO:0000256" key="27">
    <source>
        <dbReference type="ARBA" id="ARBA00047897"/>
    </source>
</evidence>
<comment type="catalytic activity">
    <reaction evidence="31">
        <text>(2E)-dodecenoyl-[ACP] + NADPH + H(+) = dodecanoyl-[ACP] + NADP(+)</text>
        <dbReference type="Rhea" id="RHEA:41880"/>
        <dbReference type="Rhea" id="RHEA-COMP:9643"/>
        <dbReference type="Rhea" id="RHEA-COMP:9644"/>
        <dbReference type="ChEBI" id="CHEBI:15378"/>
        <dbReference type="ChEBI" id="CHEBI:57783"/>
        <dbReference type="ChEBI" id="CHEBI:58349"/>
        <dbReference type="ChEBI" id="CHEBI:65264"/>
        <dbReference type="ChEBI" id="CHEBI:78472"/>
    </reaction>
    <physiologicalReaction direction="left-to-right" evidence="31">
        <dbReference type="Rhea" id="RHEA:41881"/>
    </physiologicalReaction>
</comment>
<comment type="catalytic activity">
    <reaction evidence="16">
        <text>(3R)-hydroxyhexadecanoyl-[ACP] = (2E)-hexadecenoyl-[ACP] + H2O</text>
        <dbReference type="Rhea" id="RHEA:41908"/>
        <dbReference type="Rhea" id="RHEA-COMP:9650"/>
        <dbReference type="Rhea" id="RHEA-COMP:9651"/>
        <dbReference type="ChEBI" id="CHEBI:15377"/>
        <dbReference type="ChEBI" id="CHEBI:78480"/>
        <dbReference type="ChEBI" id="CHEBI:78481"/>
    </reaction>
    <physiologicalReaction direction="left-to-right" evidence="16">
        <dbReference type="Rhea" id="RHEA:41909"/>
    </physiologicalReaction>
</comment>
<evidence type="ECO:0000256" key="8">
    <source>
        <dbReference type="ARBA" id="ARBA00023268"/>
    </source>
</evidence>
<dbReference type="InterPro" id="IPR029058">
    <property type="entry name" value="AB_hydrolase_fold"/>
</dbReference>
<evidence type="ECO:0000256" key="30">
    <source>
        <dbReference type="ARBA" id="ARBA00048051"/>
    </source>
</evidence>
<dbReference type="SMART" id="SM00829">
    <property type="entry name" value="PKS_ER"/>
    <property type="match status" value="1"/>
</dbReference>
<dbReference type="InterPro" id="IPR020841">
    <property type="entry name" value="PKS_Beta-ketoAc_synthase_dom"/>
</dbReference>
<evidence type="ECO:0000256" key="42">
    <source>
        <dbReference type="ARBA" id="ARBA00049171"/>
    </source>
</evidence>
<comment type="catalytic activity">
    <reaction evidence="14">
        <text>(3R)-hydroxytetradecanoyl-[ACP] = (2E)-tetradecenoyl-[ACP] + H2O</text>
        <dbReference type="Rhea" id="RHEA:41892"/>
        <dbReference type="Rhea" id="RHEA-COMP:9646"/>
        <dbReference type="Rhea" id="RHEA-COMP:9647"/>
        <dbReference type="ChEBI" id="CHEBI:15377"/>
        <dbReference type="ChEBI" id="CHEBI:78474"/>
        <dbReference type="ChEBI" id="CHEBI:78475"/>
    </reaction>
    <physiologicalReaction direction="left-to-right" evidence="14">
        <dbReference type="Rhea" id="RHEA:41893"/>
    </physiologicalReaction>
</comment>
<evidence type="ECO:0000256" key="29">
    <source>
        <dbReference type="ARBA" id="ARBA00047961"/>
    </source>
</evidence>
<evidence type="ECO:0000256" key="24">
    <source>
        <dbReference type="ARBA" id="ARBA00047500"/>
    </source>
</evidence>
<dbReference type="PANTHER" id="PTHR43775:SF23">
    <property type="entry name" value="FATTY ACID SYNTHASE 3"/>
    <property type="match status" value="1"/>
</dbReference>
<evidence type="ECO:0000256" key="25">
    <source>
        <dbReference type="ARBA" id="ARBA00047578"/>
    </source>
</evidence>
<evidence type="ECO:0000256" key="28">
    <source>
        <dbReference type="ARBA" id="ARBA00047953"/>
    </source>
</evidence>
<dbReference type="Gene3D" id="1.10.1200.10">
    <property type="entry name" value="ACP-like"/>
    <property type="match status" value="1"/>
</dbReference>
<comment type="catalytic activity">
    <reaction evidence="41">
        <text>decanoyl-[ACP] + malonyl-[ACP] + H(+) = 3-oxododecanoyl-[ACP] + holo-[ACP] + CO2</text>
        <dbReference type="Rhea" id="RHEA:41868"/>
        <dbReference type="Rhea" id="RHEA-COMP:9623"/>
        <dbReference type="Rhea" id="RHEA-COMP:9640"/>
        <dbReference type="Rhea" id="RHEA-COMP:9641"/>
        <dbReference type="Rhea" id="RHEA-COMP:9685"/>
        <dbReference type="ChEBI" id="CHEBI:15378"/>
        <dbReference type="ChEBI" id="CHEBI:16526"/>
        <dbReference type="ChEBI" id="CHEBI:64479"/>
        <dbReference type="ChEBI" id="CHEBI:78449"/>
        <dbReference type="ChEBI" id="CHEBI:78468"/>
        <dbReference type="ChEBI" id="CHEBI:78469"/>
    </reaction>
    <physiologicalReaction direction="left-to-right" evidence="41">
        <dbReference type="Rhea" id="RHEA:41869"/>
    </physiologicalReaction>
</comment>
<dbReference type="InterPro" id="IPR029526">
    <property type="entry name" value="PGBD"/>
</dbReference>
<comment type="catalytic activity">
    <reaction evidence="25">
        <text>dodecanoyl-[ACP] + malonyl-[ACP] + H(+) = 3-oxotetradecanoyl-[ACP] + holo-[ACP] + CO2</text>
        <dbReference type="Rhea" id="RHEA:41884"/>
        <dbReference type="Rhea" id="RHEA-COMP:9623"/>
        <dbReference type="Rhea" id="RHEA-COMP:9644"/>
        <dbReference type="Rhea" id="RHEA-COMP:9645"/>
        <dbReference type="Rhea" id="RHEA-COMP:9685"/>
        <dbReference type="ChEBI" id="CHEBI:15378"/>
        <dbReference type="ChEBI" id="CHEBI:16526"/>
        <dbReference type="ChEBI" id="CHEBI:64479"/>
        <dbReference type="ChEBI" id="CHEBI:65264"/>
        <dbReference type="ChEBI" id="CHEBI:78449"/>
        <dbReference type="ChEBI" id="CHEBI:78473"/>
    </reaction>
    <physiologicalReaction direction="left-to-right" evidence="25">
        <dbReference type="Rhea" id="RHEA:41885"/>
    </physiologicalReaction>
</comment>
<comment type="catalytic activity">
    <reaction evidence="21">
        <text>a (3R)-hydroxyacyl-[ACP] + NADP(+) = a 3-oxoacyl-[ACP] + NADPH + H(+)</text>
        <dbReference type="Rhea" id="RHEA:17397"/>
        <dbReference type="Rhea" id="RHEA-COMP:9916"/>
        <dbReference type="Rhea" id="RHEA-COMP:9945"/>
        <dbReference type="ChEBI" id="CHEBI:15378"/>
        <dbReference type="ChEBI" id="CHEBI:57783"/>
        <dbReference type="ChEBI" id="CHEBI:58349"/>
        <dbReference type="ChEBI" id="CHEBI:78776"/>
        <dbReference type="ChEBI" id="CHEBI:78827"/>
        <dbReference type="EC" id="1.1.1.100"/>
    </reaction>
    <physiologicalReaction direction="right-to-left" evidence="21">
        <dbReference type="Rhea" id="RHEA:17399"/>
    </physiologicalReaction>
</comment>
<dbReference type="SUPFAM" id="SSF53901">
    <property type="entry name" value="Thiolase-like"/>
    <property type="match status" value="1"/>
</dbReference>
<evidence type="ECO:0000256" key="19">
    <source>
        <dbReference type="ARBA" id="ARBA00047300"/>
    </source>
</evidence>
<evidence type="ECO:0000256" key="17">
    <source>
        <dbReference type="ARBA" id="ARBA00023402"/>
    </source>
</evidence>
<comment type="catalytic activity">
    <reaction evidence="17">
        <text>(3R)-hydroxybutanoyl-[ACP] = (2E)-butenoyl-[ACP] + H2O</text>
        <dbReference type="Rhea" id="RHEA:41808"/>
        <dbReference type="Rhea" id="RHEA-COMP:9626"/>
        <dbReference type="Rhea" id="RHEA-COMP:9627"/>
        <dbReference type="ChEBI" id="CHEBI:15377"/>
        <dbReference type="ChEBI" id="CHEBI:78451"/>
        <dbReference type="ChEBI" id="CHEBI:78453"/>
    </reaction>
    <physiologicalReaction direction="left-to-right" evidence="17">
        <dbReference type="Rhea" id="RHEA:41809"/>
    </physiologicalReaction>
</comment>
<dbReference type="InterPro" id="IPR049900">
    <property type="entry name" value="PKS_mFAS_DH"/>
</dbReference>
<comment type="catalytic activity">
    <reaction evidence="23">
        <text>tetradecanoyl-[ACP] + malonyl-[ACP] + H(+) = 3-oxohexadecanoyl-[ACP] + holo-[ACP] + CO2</text>
        <dbReference type="Rhea" id="RHEA:41900"/>
        <dbReference type="Rhea" id="RHEA-COMP:9623"/>
        <dbReference type="Rhea" id="RHEA-COMP:9648"/>
        <dbReference type="Rhea" id="RHEA-COMP:9649"/>
        <dbReference type="Rhea" id="RHEA-COMP:9685"/>
        <dbReference type="ChEBI" id="CHEBI:15378"/>
        <dbReference type="ChEBI" id="CHEBI:16526"/>
        <dbReference type="ChEBI" id="CHEBI:64479"/>
        <dbReference type="ChEBI" id="CHEBI:78449"/>
        <dbReference type="ChEBI" id="CHEBI:78477"/>
        <dbReference type="ChEBI" id="CHEBI:78478"/>
    </reaction>
    <physiologicalReaction direction="left-to-right" evidence="23">
        <dbReference type="Rhea" id="RHEA:41901"/>
    </physiologicalReaction>
</comment>
<keyword evidence="5" id="KW-0702">S-nitrosylation</keyword>
<dbReference type="EMBL" id="CAKOGL010000020">
    <property type="protein sequence ID" value="CAH2098693.1"/>
    <property type="molecule type" value="Genomic_DNA"/>
</dbReference>
<dbReference type="GO" id="GO:0031177">
    <property type="term" value="F:phosphopantetheine binding"/>
    <property type="evidence" value="ECO:0007669"/>
    <property type="project" value="InterPro"/>
</dbReference>
<comment type="catalytic activity">
    <reaction evidence="12">
        <text>(3R)-hydroxydecanoyl-[ACP] = (2E)-decenoyl-[ACP] + H2O</text>
        <dbReference type="Rhea" id="RHEA:41860"/>
        <dbReference type="Rhea" id="RHEA-COMP:9638"/>
        <dbReference type="Rhea" id="RHEA-COMP:9639"/>
        <dbReference type="ChEBI" id="CHEBI:15377"/>
        <dbReference type="ChEBI" id="CHEBI:78466"/>
        <dbReference type="ChEBI" id="CHEBI:78467"/>
    </reaction>
    <physiologicalReaction direction="left-to-right" evidence="12">
        <dbReference type="Rhea" id="RHEA:41861"/>
    </physiologicalReaction>
</comment>
<comment type="caution">
    <text evidence="54">The sequence shown here is derived from an EMBL/GenBank/DDBJ whole genome shotgun (WGS) entry which is preliminary data.</text>
</comment>
<dbReference type="PROSITE" id="PS50075">
    <property type="entry name" value="CARRIER"/>
    <property type="match status" value="1"/>
</dbReference>
<comment type="catalytic activity">
    <reaction evidence="9">
        <text>(3R)-hydroxyoctanoyl-[ACP] = (2E)-octenoyl-[ACP] + H2O</text>
        <dbReference type="Rhea" id="RHEA:41844"/>
        <dbReference type="Rhea" id="RHEA-COMP:9634"/>
        <dbReference type="Rhea" id="RHEA-COMP:9635"/>
        <dbReference type="ChEBI" id="CHEBI:15377"/>
        <dbReference type="ChEBI" id="CHEBI:78461"/>
        <dbReference type="ChEBI" id="CHEBI:78462"/>
    </reaction>
    <physiologicalReaction direction="left-to-right" evidence="9">
        <dbReference type="Rhea" id="RHEA:41845"/>
    </physiologicalReaction>
</comment>
<comment type="catalytic activity">
    <reaction evidence="39">
        <text>3-oxotetradecanoyl-[ACP] + NADPH + H(+) = (3R)-hydroxytetradecanoyl-[ACP] + NADP(+)</text>
        <dbReference type="Rhea" id="RHEA:41888"/>
        <dbReference type="Rhea" id="RHEA-COMP:9645"/>
        <dbReference type="Rhea" id="RHEA-COMP:9646"/>
        <dbReference type="ChEBI" id="CHEBI:15378"/>
        <dbReference type="ChEBI" id="CHEBI:57783"/>
        <dbReference type="ChEBI" id="CHEBI:58349"/>
        <dbReference type="ChEBI" id="CHEBI:78473"/>
        <dbReference type="ChEBI" id="CHEBI:78474"/>
    </reaction>
    <physiologicalReaction direction="left-to-right" evidence="39">
        <dbReference type="Rhea" id="RHEA:41889"/>
    </physiologicalReaction>
</comment>
<comment type="catalytic activity">
    <reaction evidence="22">
        <text>3-oxodecanoyl-[ACP] + NADPH + H(+) = (3R)-hydroxydecanoyl-[ACP] + NADP(+)</text>
        <dbReference type="Rhea" id="RHEA:41856"/>
        <dbReference type="Rhea" id="RHEA-COMP:9637"/>
        <dbReference type="Rhea" id="RHEA-COMP:9638"/>
        <dbReference type="ChEBI" id="CHEBI:15378"/>
        <dbReference type="ChEBI" id="CHEBI:57783"/>
        <dbReference type="ChEBI" id="CHEBI:58349"/>
        <dbReference type="ChEBI" id="CHEBI:78464"/>
        <dbReference type="ChEBI" id="CHEBI:78466"/>
    </reaction>
    <physiologicalReaction direction="left-to-right" evidence="22">
        <dbReference type="Rhea" id="RHEA:41857"/>
    </physiologicalReaction>
</comment>
<dbReference type="Pfam" id="PF00698">
    <property type="entry name" value="Acyl_transf_1"/>
    <property type="match status" value="1"/>
</dbReference>
<dbReference type="Gene3D" id="3.90.180.10">
    <property type="entry name" value="Medium-chain alcohol dehydrogenases, catalytic domain"/>
    <property type="match status" value="1"/>
</dbReference>
<comment type="catalytic activity">
    <reaction evidence="48">
        <text>octanoyl-[ACP] + malonyl-[ACP] + H(+) = 3-oxodecanoyl-[ACP] + holo-[ACP] + CO2</text>
        <dbReference type="Rhea" id="RHEA:41852"/>
        <dbReference type="Rhea" id="RHEA-COMP:9623"/>
        <dbReference type="Rhea" id="RHEA-COMP:9636"/>
        <dbReference type="Rhea" id="RHEA-COMP:9637"/>
        <dbReference type="Rhea" id="RHEA-COMP:9685"/>
        <dbReference type="ChEBI" id="CHEBI:15378"/>
        <dbReference type="ChEBI" id="CHEBI:16526"/>
        <dbReference type="ChEBI" id="CHEBI:64479"/>
        <dbReference type="ChEBI" id="CHEBI:78449"/>
        <dbReference type="ChEBI" id="CHEBI:78463"/>
        <dbReference type="ChEBI" id="CHEBI:78464"/>
    </reaction>
    <physiologicalReaction direction="left-to-right" evidence="48">
        <dbReference type="Rhea" id="RHEA:41853"/>
    </physiologicalReaction>
</comment>
<dbReference type="Pfam" id="PF21149">
    <property type="entry name" value="FAS_pseudo-KR"/>
    <property type="match status" value="1"/>
</dbReference>
<dbReference type="Pfam" id="PF00109">
    <property type="entry name" value="ketoacyl-synt"/>
    <property type="match status" value="1"/>
</dbReference>
<dbReference type="SMART" id="SM00822">
    <property type="entry name" value="PKS_KR"/>
    <property type="match status" value="1"/>
</dbReference>
<dbReference type="Pfam" id="PF21089">
    <property type="entry name" value="PKS_DH_N"/>
    <property type="match status" value="1"/>
</dbReference>
<organism evidence="54 55">
    <name type="scientific">Euphydryas editha</name>
    <name type="common">Edith's checkerspot</name>
    <dbReference type="NCBI Taxonomy" id="104508"/>
    <lineage>
        <taxon>Eukaryota</taxon>
        <taxon>Metazoa</taxon>
        <taxon>Ecdysozoa</taxon>
        <taxon>Arthropoda</taxon>
        <taxon>Hexapoda</taxon>
        <taxon>Insecta</taxon>
        <taxon>Pterygota</taxon>
        <taxon>Neoptera</taxon>
        <taxon>Endopterygota</taxon>
        <taxon>Lepidoptera</taxon>
        <taxon>Glossata</taxon>
        <taxon>Ditrysia</taxon>
        <taxon>Papilionoidea</taxon>
        <taxon>Nymphalidae</taxon>
        <taxon>Nymphalinae</taxon>
        <taxon>Euphydryas</taxon>
    </lineage>
</organism>
<feature type="domain" description="Ketosynthase family 3 (KS3)" evidence="52">
    <location>
        <begin position="353"/>
        <end position="758"/>
    </location>
</feature>
<dbReference type="SMART" id="SM00827">
    <property type="entry name" value="PKS_AT"/>
    <property type="match status" value="1"/>
</dbReference>
<evidence type="ECO:0000256" key="48">
    <source>
        <dbReference type="ARBA" id="ARBA00049533"/>
    </source>
</evidence>
<keyword evidence="6" id="KW-0663">Pyridoxal phosphate</keyword>
<evidence type="ECO:0000256" key="45">
    <source>
        <dbReference type="ARBA" id="ARBA00049422"/>
    </source>
</evidence>
<comment type="catalytic activity">
    <reaction evidence="36">
        <text>a 2,3-saturated acyl-[ACP] + NADP(+) = a (2E)-enoyl-[ACP] + NADPH + H(+)</text>
        <dbReference type="Rhea" id="RHEA:22564"/>
        <dbReference type="Rhea" id="RHEA-COMP:9925"/>
        <dbReference type="Rhea" id="RHEA-COMP:9926"/>
        <dbReference type="ChEBI" id="CHEBI:15378"/>
        <dbReference type="ChEBI" id="CHEBI:57783"/>
        <dbReference type="ChEBI" id="CHEBI:58349"/>
        <dbReference type="ChEBI" id="CHEBI:78784"/>
        <dbReference type="ChEBI" id="CHEBI:78785"/>
        <dbReference type="EC" id="1.3.1.39"/>
    </reaction>
    <physiologicalReaction direction="right-to-left" evidence="36">
        <dbReference type="Rhea" id="RHEA:22566"/>
    </physiologicalReaction>
</comment>
<dbReference type="PROSITE" id="PS52019">
    <property type="entry name" value="PKS_MFAS_DH"/>
    <property type="match status" value="1"/>
</dbReference>
<dbReference type="SUPFAM" id="SSF51735">
    <property type="entry name" value="NAD(P)-binding Rossmann-fold domains"/>
    <property type="match status" value="2"/>
</dbReference>
<comment type="catalytic activity">
    <reaction evidence="43">
        <text>3-oxododecanoyl-[ACP] + NADPH + H(+) = (3R)-hydroxydodecanoyl-[ACP] + NADP(+)</text>
        <dbReference type="Rhea" id="RHEA:41872"/>
        <dbReference type="Rhea" id="RHEA-COMP:9641"/>
        <dbReference type="Rhea" id="RHEA-COMP:9642"/>
        <dbReference type="ChEBI" id="CHEBI:15378"/>
        <dbReference type="ChEBI" id="CHEBI:57783"/>
        <dbReference type="ChEBI" id="CHEBI:58349"/>
        <dbReference type="ChEBI" id="CHEBI:78469"/>
        <dbReference type="ChEBI" id="CHEBI:78470"/>
    </reaction>
    <physiologicalReaction direction="left-to-right" evidence="43">
        <dbReference type="Rhea" id="RHEA:41873"/>
    </physiologicalReaction>
</comment>
<feature type="compositionally biased region" description="Basic and acidic residues" evidence="50">
    <location>
        <begin position="1"/>
        <end position="14"/>
    </location>
</feature>
<feature type="region of interest" description="N-terminal hotdog fold" evidence="49">
    <location>
        <begin position="1204"/>
        <end position="1324"/>
    </location>
</feature>
<evidence type="ECO:0000256" key="26">
    <source>
        <dbReference type="ARBA" id="ARBA00047810"/>
    </source>
</evidence>
<feature type="active site" description="Proton donor; for dehydratase activity" evidence="49">
    <location>
        <position position="1388"/>
    </location>
</feature>
<evidence type="ECO:0000256" key="46">
    <source>
        <dbReference type="ARBA" id="ARBA00049449"/>
    </source>
</evidence>
<comment type="catalytic activity">
    <reaction evidence="46">
        <text>butanoyl-[ACP] + malonyl-[ACP] + H(+) = 3-oxohexanoyl-[ACP] + holo-[ACP] + CO2</text>
        <dbReference type="Rhea" id="RHEA:41820"/>
        <dbReference type="Rhea" id="RHEA-COMP:9623"/>
        <dbReference type="Rhea" id="RHEA-COMP:9628"/>
        <dbReference type="Rhea" id="RHEA-COMP:9629"/>
        <dbReference type="Rhea" id="RHEA-COMP:9685"/>
        <dbReference type="ChEBI" id="CHEBI:15378"/>
        <dbReference type="ChEBI" id="CHEBI:16526"/>
        <dbReference type="ChEBI" id="CHEBI:64479"/>
        <dbReference type="ChEBI" id="CHEBI:78449"/>
        <dbReference type="ChEBI" id="CHEBI:78454"/>
        <dbReference type="ChEBI" id="CHEBI:78456"/>
    </reaction>
    <physiologicalReaction direction="left-to-right" evidence="46">
        <dbReference type="Rhea" id="RHEA:41821"/>
    </physiologicalReaction>
</comment>
<evidence type="ECO:0000256" key="18">
    <source>
        <dbReference type="ARBA" id="ARBA00023442"/>
    </source>
</evidence>
<dbReference type="InterPro" id="IPR020806">
    <property type="entry name" value="PKS_PP-bd"/>
</dbReference>
<dbReference type="SUPFAM" id="SSF55048">
    <property type="entry name" value="Probable ACP-binding domain of malonyl-CoA ACP transacylase"/>
    <property type="match status" value="1"/>
</dbReference>
<comment type="catalytic activity">
    <reaction evidence="24">
        <text>(2E)-butenoyl-[ACP] + NADPH + H(+) = butanoyl-[ACP] + NADP(+)</text>
        <dbReference type="Rhea" id="RHEA:41812"/>
        <dbReference type="Rhea" id="RHEA-COMP:9627"/>
        <dbReference type="Rhea" id="RHEA-COMP:9628"/>
        <dbReference type="ChEBI" id="CHEBI:15378"/>
        <dbReference type="ChEBI" id="CHEBI:57783"/>
        <dbReference type="ChEBI" id="CHEBI:58349"/>
        <dbReference type="ChEBI" id="CHEBI:78453"/>
        <dbReference type="ChEBI" id="CHEBI:78454"/>
    </reaction>
    <physiologicalReaction direction="left-to-right" evidence="24">
        <dbReference type="Rhea" id="RHEA:41813"/>
    </physiologicalReaction>
</comment>
<comment type="catalytic activity">
    <reaction evidence="27">
        <text>(2E)-hexenoyl-[ACP] + NADPH + H(+) = hexanoyl-[ACP] + NADP(+)</text>
        <dbReference type="Rhea" id="RHEA:41832"/>
        <dbReference type="Rhea" id="RHEA-COMP:9631"/>
        <dbReference type="Rhea" id="RHEA-COMP:9632"/>
        <dbReference type="ChEBI" id="CHEBI:15378"/>
        <dbReference type="ChEBI" id="CHEBI:57783"/>
        <dbReference type="ChEBI" id="CHEBI:58349"/>
        <dbReference type="ChEBI" id="CHEBI:78458"/>
        <dbReference type="ChEBI" id="CHEBI:78459"/>
    </reaction>
    <physiologicalReaction direction="left-to-right" evidence="27">
        <dbReference type="Rhea" id="RHEA:41833"/>
    </physiologicalReaction>
</comment>
<dbReference type="Pfam" id="PF02801">
    <property type="entry name" value="Ketoacyl-synt_C"/>
    <property type="match status" value="1"/>
</dbReference>
<dbReference type="PROSITE" id="PS52004">
    <property type="entry name" value="KS3_2"/>
    <property type="match status" value="1"/>
</dbReference>
<dbReference type="SUPFAM" id="SSF47336">
    <property type="entry name" value="ACP-like"/>
    <property type="match status" value="1"/>
</dbReference>
<evidence type="ECO:0000256" key="50">
    <source>
        <dbReference type="SAM" id="MobiDB-lite"/>
    </source>
</evidence>
<feature type="compositionally biased region" description="Acidic residues" evidence="50">
    <location>
        <begin position="17"/>
        <end position="30"/>
    </location>
</feature>
<dbReference type="InterPro" id="IPR050091">
    <property type="entry name" value="PKS_NRPS_Biosynth_Enz"/>
</dbReference>
<comment type="catalytic activity">
    <reaction evidence="37">
        <text>holo-[ACP] + acetyl-CoA = acetyl-[ACP] + CoA</text>
        <dbReference type="Rhea" id="RHEA:41788"/>
        <dbReference type="Rhea" id="RHEA-COMP:9621"/>
        <dbReference type="Rhea" id="RHEA-COMP:9685"/>
        <dbReference type="ChEBI" id="CHEBI:57287"/>
        <dbReference type="ChEBI" id="CHEBI:57288"/>
        <dbReference type="ChEBI" id="CHEBI:64479"/>
        <dbReference type="ChEBI" id="CHEBI:78446"/>
        <dbReference type="EC" id="2.3.1.38"/>
    </reaction>
    <physiologicalReaction direction="left-to-right" evidence="37">
        <dbReference type="Rhea" id="RHEA:41789"/>
    </physiologicalReaction>
</comment>
<dbReference type="CDD" id="cd08954">
    <property type="entry name" value="KR_1_FAS_SDR_x"/>
    <property type="match status" value="1"/>
</dbReference>
<evidence type="ECO:0000256" key="36">
    <source>
        <dbReference type="ARBA" id="ARBA00048650"/>
    </source>
</evidence>
<evidence type="ECO:0000256" key="40">
    <source>
        <dbReference type="ARBA" id="ARBA00049019"/>
    </source>
</evidence>
<gene>
    <name evidence="54" type="ORF">EEDITHA_LOCUS13787</name>
</gene>
<evidence type="ECO:0000256" key="11">
    <source>
        <dbReference type="ARBA" id="ARBA00023373"/>
    </source>
</evidence>
<dbReference type="InterPro" id="IPR014043">
    <property type="entry name" value="Acyl_transferase_dom"/>
</dbReference>
<feature type="region of interest" description="C-terminal hotdog fold" evidence="49">
    <location>
        <begin position="1339"/>
        <end position="1499"/>
    </location>
</feature>
<evidence type="ECO:0000256" key="13">
    <source>
        <dbReference type="ARBA" id="ARBA00023394"/>
    </source>
</evidence>